<reference evidence="1 2" key="1">
    <citation type="submission" date="2024-07" db="EMBL/GenBank/DDBJ databases">
        <authorList>
            <person name="Akdeniz Z."/>
        </authorList>
    </citation>
    <scope>NUCLEOTIDE SEQUENCE [LARGE SCALE GENOMIC DNA]</scope>
</reference>
<dbReference type="Proteomes" id="UP001642409">
    <property type="component" value="Unassembled WGS sequence"/>
</dbReference>
<accession>A0ABP1HUZ8</accession>
<comment type="caution">
    <text evidence="1">The sequence shown here is derived from an EMBL/GenBank/DDBJ whole genome shotgun (WGS) entry which is preliminary data.</text>
</comment>
<sequence length="250" mass="29429">MTCLKLKCGQEIQSPLQTSQLYQLINKLQNTSAPFCSKQQYNRTPHGSICSLFFRLSFQNFQEARNSVRDERSDFVPGWSSVNDVIQNYNYSLLNKDQIYNKVQVQINRLKLLRWLGRFVLITWGKYNIQIVDKFKWFRCKHYQIVAGNVHSPPIFATNNIKESRNFILQIEKYFCQDYRECTGGIEVSPQEHSLIQTLREVKHLEDFSFIFTVYKQNFGKQQFHLIILEAEETEHGGGDVILLQCPRTQ</sequence>
<protein>
    <submittedName>
        <fullName evidence="1">Hypothetical_protein</fullName>
    </submittedName>
</protein>
<organism evidence="1 2">
    <name type="scientific">Hexamita inflata</name>
    <dbReference type="NCBI Taxonomy" id="28002"/>
    <lineage>
        <taxon>Eukaryota</taxon>
        <taxon>Metamonada</taxon>
        <taxon>Diplomonadida</taxon>
        <taxon>Hexamitidae</taxon>
        <taxon>Hexamitinae</taxon>
        <taxon>Hexamita</taxon>
    </lineage>
</organism>
<gene>
    <name evidence="1" type="ORF">HINF_LOCUS15404</name>
</gene>
<evidence type="ECO:0000313" key="2">
    <source>
        <dbReference type="Proteomes" id="UP001642409"/>
    </source>
</evidence>
<keyword evidence="2" id="KW-1185">Reference proteome</keyword>
<evidence type="ECO:0000313" key="1">
    <source>
        <dbReference type="EMBL" id="CAL5997763.1"/>
    </source>
</evidence>
<dbReference type="EMBL" id="CAXDID020000037">
    <property type="protein sequence ID" value="CAL5997763.1"/>
    <property type="molecule type" value="Genomic_DNA"/>
</dbReference>
<name>A0ABP1HUZ8_9EUKA</name>
<proteinExistence type="predicted"/>